<comment type="function">
    <text evidence="7 8">Cell wall formation. Catalyzes the addition of glutamate to the nucleotide precursor UDP-N-acetylmuramoyl-L-alanine (UMA).</text>
</comment>
<dbReference type="InterPro" id="IPR013221">
    <property type="entry name" value="Mur_ligase_cen"/>
</dbReference>
<comment type="pathway">
    <text evidence="2 7 8">Cell wall biogenesis; peptidoglycan biosynthesis.</text>
</comment>
<dbReference type="GO" id="GO:0008764">
    <property type="term" value="F:UDP-N-acetylmuramoylalanine-D-glutamate ligase activity"/>
    <property type="evidence" value="ECO:0007669"/>
    <property type="project" value="UniProtKB-UniRule"/>
</dbReference>
<evidence type="ECO:0000256" key="4">
    <source>
        <dbReference type="ARBA" id="ARBA00022598"/>
    </source>
</evidence>
<keyword evidence="12" id="KW-1185">Reference proteome</keyword>
<keyword evidence="7 8" id="KW-0132">Cell division</keyword>
<dbReference type="PATRIC" id="fig|1348657.5.peg.2226"/>
<dbReference type="SUPFAM" id="SSF51984">
    <property type="entry name" value="MurCD N-terminal domain"/>
    <property type="match status" value="1"/>
</dbReference>
<dbReference type="SUPFAM" id="SSF53623">
    <property type="entry name" value="MurD-like peptide ligases, catalytic domain"/>
    <property type="match status" value="1"/>
</dbReference>
<comment type="catalytic activity">
    <reaction evidence="7 8">
        <text>UDP-N-acetyl-alpha-D-muramoyl-L-alanine + D-glutamate + ATP = UDP-N-acetyl-alpha-D-muramoyl-L-alanyl-D-glutamate + ADP + phosphate + H(+)</text>
        <dbReference type="Rhea" id="RHEA:16429"/>
        <dbReference type="ChEBI" id="CHEBI:15378"/>
        <dbReference type="ChEBI" id="CHEBI:29986"/>
        <dbReference type="ChEBI" id="CHEBI:30616"/>
        <dbReference type="ChEBI" id="CHEBI:43474"/>
        <dbReference type="ChEBI" id="CHEBI:83898"/>
        <dbReference type="ChEBI" id="CHEBI:83900"/>
        <dbReference type="ChEBI" id="CHEBI:456216"/>
        <dbReference type="EC" id="6.3.2.9"/>
    </reaction>
</comment>
<dbReference type="InterPro" id="IPR005762">
    <property type="entry name" value="MurD"/>
</dbReference>
<keyword evidence="4 7" id="KW-0436">Ligase</keyword>
<dbReference type="Gene3D" id="3.90.190.20">
    <property type="entry name" value="Mur ligase, C-terminal domain"/>
    <property type="match status" value="1"/>
</dbReference>
<evidence type="ECO:0000256" key="6">
    <source>
        <dbReference type="ARBA" id="ARBA00022840"/>
    </source>
</evidence>
<feature type="binding site" evidence="7">
    <location>
        <begin position="122"/>
        <end position="128"/>
    </location>
    <ligand>
        <name>ATP</name>
        <dbReference type="ChEBI" id="CHEBI:30616"/>
    </ligand>
</feature>
<evidence type="ECO:0000256" key="2">
    <source>
        <dbReference type="ARBA" id="ARBA00004752"/>
    </source>
</evidence>
<feature type="domain" description="Mur ligase central" evidence="10">
    <location>
        <begin position="120"/>
        <end position="299"/>
    </location>
</feature>
<feature type="domain" description="Mur ligase C-terminal" evidence="9">
    <location>
        <begin position="323"/>
        <end position="447"/>
    </location>
</feature>
<dbReference type="Gene3D" id="3.40.50.720">
    <property type="entry name" value="NAD(P)-binding Rossmann-like Domain"/>
    <property type="match status" value="1"/>
</dbReference>
<comment type="similarity">
    <text evidence="7">Belongs to the MurCDEF family.</text>
</comment>
<dbReference type="RefSeq" id="WP_021249640.1">
    <property type="nucleotide sequence ID" value="NZ_ATJV01000059.1"/>
</dbReference>
<keyword evidence="3 7" id="KW-0963">Cytoplasm</keyword>
<dbReference type="AlphaFoldDB" id="S9ZNZ0"/>
<dbReference type="PANTHER" id="PTHR43692:SF1">
    <property type="entry name" value="UDP-N-ACETYLMURAMOYLALANINE--D-GLUTAMATE LIGASE"/>
    <property type="match status" value="1"/>
</dbReference>
<evidence type="ECO:0000313" key="11">
    <source>
        <dbReference type="EMBL" id="EPZ15247.1"/>
    </source>
</evidence>
<dbReference type="Gene3D" id="3.40.1190.10">
    <property type="entry name" value="Mur-like, catalytic domain"/>
    <property type="match status" value="1"/>
</dbReference>
<reference evidence="11 12" key="1">
    <citation type="submission" date="2013-06" db="EMBL/GenBank/DDBJ databases">
        <title>Draft genome sequence of Thauera terpenica.</title>
        <authorList>
            <person name="Liu B."/>
            <person name="Frostegard A.H."/>
            <person name="Shapleigh J.P."/>
        </authorList>
    </citation>
    <scope>NUCLEOTIDE SEQUENCE [LARGE SCALE GENOMIC DNA]</scope>
    <source>
        <strain evidence="11 12">58Eu</strain>
    </source>
</reference>
<comment type="subcellular location">
    <subcellularLocation>
        <location evidence="1 7 8">Cytoplasm</location>
    </subcellularLocation>
</comment>
<keyword evidence="6 7" id="KW-0067">ATP-binding</keyword>
<dbReference type="GO" id="GO:0009252">
    <property type="term" value="P:peptidoglycan biosynthetic process"/>
    <property type="evidence" value="ECO:0007669"/>
    <property type="project" value="UniProtKB-UniRule"/>
</dbReference>
<evidence type="ECO:0000259" key="9">
    <source>
        <dbReference type="Pfam" id="PF02875"/>
    </source>
</evidence>
<comment type="caution">
    <text evidence="11">The sequence shown here is derived from an EMBL/GenBank/DDBJ whole genome shotgun (WGS) entry which is preliminary data.</text>
</comment>
<keyword evidence="5 7" id="KW-0547">Nucleotide-binding</keyword>
<dbReference type="Proteomes" id="UP000015455">
    <property type="component" value="Unassembled WGS sequence"/>
</dbReference>
<organism evidence="11 12">
    <name type="scientific">Thauera terpenica 58Eu</name>
    <dbReference type="NCBI Taxonomy" id="1348657"/>
    <lineage>
        <taxon>Bacteria</taxon>
        <taxon>Pseudomonadati</taxon>
        <taxon>Pseudomonadota</taxon>
        <taxon>Betaproteobacteria</taxon>
        <taxon>Rhodocyclales</taxon>
        <taxon>Zoogloeaceae</taxon>
        <taxon>Thauera</taxon>
    </lineage>
</organism>
<keyword evidence="7 8" id="KW-0131">Cell cycle</keyword>
<evidence type="ECO:0000256" key="7">
    <source>
        <dbReference type="HAMAP-Rule" id="MF_00639"/>
    </source>
</evidence>
<dbReference type="NCBIfam" id="TIGR01087">
    <property type="entry name" value="murD"/>
    <property type="match status" value="1"/>
</dbReference>
<evidence type="ECO:0000313" key="12">
    <source>
        <dbReference type="Proteomes" id="UP000015455"/>
    </source>
</evidence>
<dbReference type="InterPro" id="IPR036615">
    <property type="entry name" value="Mur_ligase_C_dom_sf"/>
</dbReference>
<dbReference type="Pfam" id="PF08245">
    <property type="entry name" value="Mur_ligase_M"/>
    <property type="match status" value="1"/>
</dbReference>
<dbReference type="EMBL" id="ATJV01000059">
    <property type="protein sequence ID" value="EPZ15247.1"/>
    <property type="molecule type" value="Genomic_DNA"/>
</dbReference>
<protein>
    <recommendedName>
        <fullName evidence="7 8">UDP-N-acetylmuramoylalanine--D-glutamate ligase</fullName>
        <ecNumber evidence="7 8">6.3.2.9</ecNumber>
    </recommendedName>
    <alternativeName>
        <fullName evidence="7">D-glutamic acid-adding enzyme</fullName>
    </alternativeName>
    <alternativeName>
        <fullName evidence="7">UDP-N-acetylmuramoyl-L-alanyl-D-glutamate synthetase</fullName>
    </alternativeName>
</protein>
<dbReference type="EC" id="6.3.2.9" evidence="7 8"/>
<dbReference type="GO" id="GO:0005524">
    <property type="term" value="F:ATP binding"/>
    <property type="evidence" value="ECO:0007669"/>
    <property type="project" value="UniProtKB-UniRule"/>
</dbReference>
<proteinExistence type="inferred from homology"/>
<dbReference type="eggNOG" id="COG0771">
    <property type="taxonomic scope" value="Bacteria"/>
</dbReference>
<sequence>MSVLTGKHVLVLGLGESGLAMARWCALRGARVRVADSRRVPPGRDALREDAPLAELISGDFGAEVLDGVDLVALSPGLDPRVGVVAEARRRGLPISGEITLLADALRELGVREHTRILAITGTNGKTTTTALSAALARSVGVDAVAAGNISPAALDVLMERLELGLALPECWVLELSSFQIETMHGLDADAATVLNVSDDHLDRYPSVQDYAATKAVIFQGNGVQVLNRDDARVAAMALPGRRVIRFGVQAPEGVEDYGIARRGGADWLVRGEQALIALADLPLAGRHNAMNVLAALALCESGLGIEPKRLITGLLAFRGLPHRVQLVAERADGVRFYDDSKGTNVGAAVAALAGFDAPVVLIAGGDGKGQDFAPLAALIAHKARAVVLMGRDAARIEAALAGVGACADAGKGAGVRIERATDLDDAVLRAARLAHPGDIVLLSPACASLDMFRNYVHRAEVFVAAARRLPEVEAR</sequence>
<name>S9ZNZ0_9RHOO</name>
<dbReference type="InterPro" id="IPR036565">
    <property type="entry name" value="Mur-like_cat_sf"/>
</dbReference>
<keyword evidence="7 8" id="KW-0133">Cell shape</keyword>
<dbReference type="GO" id="GO:0005737">
    <property type="term" value="C:cytoplasm"/>
    <property type="evidence" value="ECO:0007669"/>
    <property type="project" value="UniProtKB-SubCell"/>
</dbReference>
<dbReference type="GO" id="GO:0051301">
    <property type="term" value="P:cell division"/>
    <property type="evidence" value="ECO:0007669"/>
    <property type="project" value="UniProtKB-KW"/>
</dbReference>
<dbReference type="InterPro" id="IPR004101">
    <property type="entry name" value="Mur_ligase_C"/>
</dbReference>
<dbReference type="Pfam" id="PF02875">
    <property type="entry name" value="Mur_ligase_C"/>
    <property type="match status" value="1"/>
</dbReference>
<accession>S9ZNZ0</accession>
<dbReference type="OrthoDB" id="9809796at2"/>
<keyword evidence="7 8" id="KW-0573">Peptidoglycan synthesis</keyword>
<dbReference type="PANTHER" id="PTHR43692">
    <property type="entry name" value="UDP-N-ACETYLMURAMOYLALANINE--D-GLUTAMATE LIGASE"/>
    <property type="match status" value="1"/>
</dbReference>
<gene>
    <name evidence="7 11" type="primary">murD</name>
    <name evidence="11" type="ORF">M622_03735</name>
</gene>
<dbReference type="STRING" id="1348657.M622_03735"/>
<dbReference type="GO" id="GO:0071555">
    <property type="term" value="P:cell wall organization"/>
    <property type="evidence" value="ECO:0007669"/>
    <property type="project" value="UniProtKB-KW"/>
</dbReference>
<dbReference type="GO" id="GO:0008360">
    <property type="term" value="P:regulation of cell shape"/>
    <property type="evidence" value="ECO:0007669"/>
    <property type="project" value="UniProtKB-KW"/>
</dbReference>
<evidence type="ECO:0000259" key="10">
    <source>
        <dbReference type="Pfam" id="PF08245"/>
    </source>
</evidence>
<dbReference type="HAMAP" id="MF_00639">
    <property type="entry name" value="MurD"/>
    <property type="match status" value="1"/>
</dbReference>
<dbReference type="UniPathway" id="UPA00219"/>
<evidence type="ECO:0000256" key="1">
    <source>
        <dbReference type="ARBA" id="ARBA00004496"/>
    </source>
</evidence>
<evidence type="ECO:0000256" key="5">
    <source>
        <dbReference type="ARBA" id="ARBA00022741"/>
    </source>
</evidence>
<dbReference type="Pfam" id="PF21799">
    <property type="entry name" value="MurD-like_N"/>
    <property type="match status" value="1"/>
</dbReference>
<dbReference type="SUPFAM" id="SSF53244">
    <property type="entry name" value="MurD-like peptide ligases, peptide-binding domain"/>
    <property type="match status" value="1"/>
</dbReference>
<keyword evidence="7 8" id="KW-0961">Cell wall biogenesis/degradation</keyword>
<evidence type="ECO:0000256" key="3">
    <source>
        <dbReference type="ARBA" id="ARBA00022490"/>
    </source>
</evidence>
<evidence type="ECO:0000256" key="8">
    <source>
        <dbReference type="RuleBase" id="RU003664"/>
    </source>
</evidence>